<dbReference type="RefSeq" id="WP_046770001.1">
    <property type="nucleotide sequence ID" value="NZ_LBMC01000018.1"/>
</dbReference>
<dbReference type="STRING" id="419479.SAMN04488563_4603"/>
<keyword evidence="4" id="KW-1185">Reference proteome</keyword>
<feature type="region of interest" description="Disordered" evidence="1">
    <location>
        <begin position="1"/>
        <end position="29"/>
    </location>
</feature>
<evidence type="ECO:0000313" key="3">
    <source>
        <dbReference type="EMBL" id="SDU73762.1"/>
    </source>
</evidence>
<dbReference type="AlphaFoldDB" id="A0A1H2KYZ3"/>
<dbReference type="EMBL" id="LT629791">
    <property type="protein sequence ID" value="SDU73762.1"/>
    <property type="molecule type" value="Genomic_DNA"/>
</dbReference>
<keyword evidence="2" id="KW-0812">Transmembrane</keyword>
<evidence type="ECO:0000256" key="1">
    <source>
        <dbReference type="SAM" id="MobiDB-lite"/>
    </source>
</evidence>
<keyword evidence="2" id="KW-0472">Membrane</keyword>
<protein>
    <recommendedName>
        <fullName evidence="5">Septum formation</fullName>
    </recommendedName>
</protein>
<evidence type="ECO:0000256" key="2">
    <source>
        <dbReference type="SAM" id="Phobius"/>
    </source>
</evidence>
<organism evidence="3 4">
    <name type="scientific">Jiangella alkaliphila</name>
    <dbReference type="NCBI Taxonomy" id="419479"/>
    <lineage>
        <taxon>Bacteria</taxon>
        <taxon>Bacillati</taxon>
        <taxon>Actinomycetota</taxon>
        <taxon>Actinomycetes</taxon>
        <taxon>Jiangellales</taxon>
        <taxon>Jiangellaceae</taxon>
        <taxon>Jiangella</taxon>
    </lineage>
</organism>
<proteinExistence type="predicted"/>
<reference evidence="4" key="1">
    <citation type="submission" date="2016-10" db="EMBL/GenBank/DDBJ databases">
        <authorList>
            <person name="Varghese N."/>
            <person name="Submissions S."/>
        </authorList>
    </citation>
    <scope>NUCLEOTIDE SEQUENCE [LARGE SCALE GENOMIC DNA]</scope>
    <source>
        <strain evidence="4">DSM 45079</strain>
    </source>
</reference>
<feature type="transmembrane region" description="Helical" evidence="2">
    <location>
        <begin position="48"/>
        <end position="71"/>
    </location>
</feature>
<sequence length="208" mass="22416">MPVDGEDEAVAAAEPGRVGWVPERPAGPDRLPVWSAPPQPPRPPRNGFAVAALIVGPVGLVAVIGVLYVLVYRDDGDDDGAPYWLEDTWAALRDGDCVDGLSTIEGETQQELDFPVVACSGPHEGEVYATFELAEGDYPGLTVVEERADQRCAQLLDGSPPETVSGPEYGYLYLYPHGDWWPEIRTVVCIAFDMDDVMPPGLTPAPRA</sequence>
<gene>
    <name evidence="3" type="ORF">SAMN04488563_4603</name>
</gene>
<evidence type="ECO:0000313" key="4">
    <source>
        <dbReference type="Proteomes" id="UP000182977"/>
    </source>
</evidence>
<dbReference type="OrthoDB" id="3628931at2"/>
<dbReference type="Proteomes" id="UP000182977">
    <property type="component" value="Chromosome I"/>
</dbReference>
<keyword evidence="2" id="KW-1133">Transmembrane helix</keyword>
<name>A0A1H2KYZ3_9ACTN</name>
<accession>A0A1H2KYZ3</accession>
<evidence type="ECO:0008006" key="5">
    <source>
        <dbReference type="Google" id="ProtNLM"/>
    </source>
</evidence>